<dbReference type="Proteomes" id="UP000541185">
    <property type="component" value="Unassembled WGS sequence"/>
</dbReference>
<dbReference type="Gene3D" id="3.30.2310.20">
    <property type="entry name" value="RelE-like"/>
    <property type="match status" value="1"/>
</dbReference>
<dbReference type="InterPro" id="IPR007712">
    <property type="entry name" value="RelE/ParE_toxin"/>
</dbReference>
<evidence type="ECO:0000256" key="1">
    <source>
        <dbReference type="ARBA" id="ARBA00022649"/>
    </source>
</evidence>
<accession>A0A848H1C6</accession>
<evidence type="ECO:0000313" key="2">
    <source>
        <dbReference type="EMBL" id="NML42543.1"/>
    </source>
</evidence>
<dbReference type="RefSeq" id="WP_169416748.1">
    <property type="nucleotide sequence ID" value="NZ_JABBFX010000001.1"/>
</dbReference>
<proteinExistence type="predicted"/>
<keyword evidence="1" id="KW-1277">Toxin-antitoxin system</keyword>
<evidence type="ECO:0000313" key="3">
    <source>
        <dbReference type="Proteomes" id="UP000541185"/>
    </source>
</evidence>
<protein>
    <submittedName>
        <fullName evidence="2">Type II toxin-antitoxin system RelE/ParE family toxin</fullName>
    </submittedName>
</protein>
<reference evidence="2 3" key="1">
    <citation type="submission" date="2020-04" db="EMBL/GenBank/DDBJ databases">
        <title>Ramlibacter sp. G-1-2-2 isolated from soil.</title>
        <authorList>
            <person name="Dahal R.H."/>
        </authorList>
    </citation>
    <scope>NUCLEOTIDE SEQUENCE [LARGE SCALE GENOMIC DNA]</scope>
    <source>
        <strain evidence="2 3">G-1-2-2</strain>
    </source>
</reference>
<dbReference type="EMBL" id="JABBFX010000001">
    <property type="protein sequence ID" value="NML42543.1"/>
    <property type="molecule type" value="Genomic_DNA"/>
</dbReference>
<keyword evidence="3" id="KW-1185">Reference proteome</keyword>
<dbReference type="Pfam" id="PF05016">
    <property type="entry name" value="ParE_toxin"/>
    <property type="match status" value="1"/>
</dbReference>
<comment type="caution">
    <text evidence="2">The sequence shown here is derived from an EMBL/GenBank/DDBJ whole genome shotgun (WGS) entry which is preliminary data.</text>
</comment>
<dbReference type="AlphaFoldDB" id="A0A848H1C6"/>
<dbReference type="InterPro" id="IPR035093">
    <property type="entry name" value="RelE/ParE_toxin_dom_sf"/>
</dbReference>
<gene>
    <name evidence="2" type="ORF">HHL11_02200</name>
</gene>
<name>A0A848H1C6_9BURK</name>
<organism evidence="2 3">
    <name type="scientific">Ramlibacter agri</name>
    <dbReference type="NCBI Taxonomy" id="2728837"/>
    <lineage>
        <taxon>Bacteria</taxon>
        <taxon>Pseudomonadati</taxon>
        <taxon>Pseudomonadota</taxon>
        <taxon>Betaproteobacteria</taxon>
        <taxon>Burkholderiales</taxon>
        <taxon>Comamonadaceae</taxon>
        <taxon>Ramlibacter</taxon>
    </lineage>
</organism>
<sequence>MPLPANARVLVAHSLVRDVQAVHEFLVAQDSTSAEHRQALLLQQLNEAREQLGWNPALGRPARCMEARSAKGAQLAARVAALAATHKVPHVRELVLKPYVLLYAHSDKEVVLLALKHERQQMFKLE</sequence>